<dbReference type="InterPro" id="IPR039131">
    <property type="entry name" value="NDUFAF1"/>
</dbReference>
<dbReference type="InterPro" id="IPR013857">
    <property type="entry name" value="NADH-UbQ_OxRdtase-assoc_prot30"/>
</dbReference>
<dbReference type="GO" id="GO:0051082">
    <property type="term" value="F:unfolded protein binding"/>
    <property type="evidence" value="ECO:0007669"/>
    <property type="project" value="TreeGrafter"/>
</dbReference>
<evidence type="ECO:0000256" key="2">
    <source>
        <dbReference type="ARBA" id="ARBA00020004"/>
    </source>
</evidence>
<comment type="similarity">
    <text evidence="1">Belongs to the CIA30 family.</text>
</comment>
<dbReference type="AlphaFoldDB" id="E4YCK9"/>
<dbReference type="InterPro" id="IPR008979">
    <property type="entry name" value="Galactose-bd-like_sf"/>
</dbReference>
<organism evidence="7">
    <name type="scientific">Oikopleura dioica</name>
    <name type="common">Tunicate</name>
    <dbReference type="NCBI Taxonomy" id="34765"/>
    <lineage>
        <taxon>Eukaryota</taxon>
        <taxon>Metazoa</taxon>
        <taxon>Chordata</taxon>
        <taxon>Tunicata</taxon>
        <taxon>Appendicularia</taxon>
        <taxon>Copelata</taxon>
        <taxon>Oikopleuridae</taxon>
        <taxon>Oikopleura</taxon>
    </lineage>
</organism>
<proteinExistence type="inferred from homology"/>
<protein>
    <recommendedName>
        <fullName evidence="2">Complex I intermediate-associated protein 30, mitochondrial</fullName>
    </recommendedName>
    <alternativeName>
        <fullName evidence="4">NADH dehydrogenase [ubiquinone] 1 alpha subcomplex assembly factor 1</fullName>
    </alternativeName>
</protein>
<evidence type="ECO:0000259" key="6">
    <source>
        <dbReference type="Pfam" id="PF08547"/>
    </source>
</evidence>
<evidence type="ECO:0000256" key="1">
    <source>
        <dbReference type="ARBA" id="ARBA00007884"/>
    </source>
</evidence>
<comment type="function">
    <text evidence="3">As part of the MCIA complex, involved in the assembly of the mitochondrial complex I.</text>
</comment>
<dbReference type="PANTHER" id="PTHR13194">
    <property type="entry name" value="COMPLEX I INTERMEDIATE-ASSOCIATED PROTEIN 30"/>
    <property type="match status" value="1"/>
</dbReference>
<evidence type="ECO:0000313" key="7">
    <source>
        <dbReference type="EMBL" id="CBY33276.1"/>
    </source>
</evidence>
<reference evidence="7" key="1">
    <citation type="journal article" date="2010" name="Science">
        <title>Plasticity of animal genome architecture unmasked by rapid evolution of a pelagic tunicate.</title>
        <authorList>
            <person name="Denoeud F."/>
            <person name="Henriet S."/>
            <person name="Mungpakdee S."/>
            <person name="Aury J.M."/>
            <person name="Da Silva C."/>
            <person name="Brinkmann H."/>
            <person name="Mikhaleva J."/>
            <person name="Olsen L.C."/>
            <person name="Jubin C."/>
            <person name="Canestro C."/>
            <person name="Bouquet J.M."/>
            <person name="Danks G."/>
            <person name="Poulain J."/>
            <person name="Campsteijn C."/>
            <person name="Adamski M."/>
            <person name="Cross I."/>
            <person name="Yadetie F."/>
            <person name="Muffato M."/>
            <person name="Louis A."/>
            <person name="Butcher S."/>
            <person name="Tsagkogeorga G."/>
            <person name="Konrad A."/>
            <person name="Singh S."/>
            <person name="Jensen M.F."/>
            <person name="Cong E.H."/>
            <person name="Eikeseth-Otteraa H."/>
            <person name="Noel B."/>
            <person name="Anthouard V."/>
            <person name="Porcel B.M."/>
            <person name="Kachouri-Lafond R."/>
            <person name="Nishino A."/>
            <person name="Ugolini M."/>
            <person name="Chourrout P."/>
            <person name="Nishida H."/>
            <person name="Aasland R."/>
            <person name="Huzurbazar S."/>
            <person name="Westhof E."/>
            <person name="Delsuc F."/>
            <person name="Lehrach H."/>
            <person name="Reinhardt R."/>
            <person name="Weissenbach J."/>
            <person name="Roy S.W."/>
            <person name="Artiguenave F."/>
            <person name="Postlethwait J.H."/>
            <person name="Manak J.R."/>
            <person name="Thompson E.M."/>
            <person name="Jaillon O."/>
            <person name="Du Pasquier L."/>
            <person name="Boudinot P."/>
            <person name="Liberles D.A."/>
            <person name="Volff J.N."/>
            <person name="Philippe H."/>
            <person name="Lenhard B."/>
            <person name="Roest Crollius H."/>
            <person name="Wincker P."/>
            <person name="Chourrout D."/>
        </authorList>
    </citation>
    <scope>NUCLEOTIDE SEQUENCE [LARGE SCALE GENOMIC DNA]</scope>
</reference>
<dbReference type="GO" id="GO:0010257">
    <property type="term" value="P:NADH dehydrogenase complex assembly"/>
    <property type="evidence" value="ECO:0007669"/>
    <property type="project" value="TreeGrafter"/>
</dbReference>
<evidence type="ECO:0000256" key="3">
    <source>
        <dbReference type="ARBA" id="ARBA00029396"/>
    </source>
</evidence>
<evidence type="ECO:0000256" key="5">
    <source>
        <dbReference type="ARBA" id="ARBA00047124"/>
    </source>
</evidence>
<comment type="subunit">
    <text evidence="5">Part of the mitochondrial complex I assembly/MCIA complex that comprises at least the core subunits TMEM126B, NDUFAF1, ECSIT and ACAD9 and complement subunits such as COA1 and TMEM186. Interacts with ECSIT. Interacts with ACAD9. At early stages of complex I assembly, it is found in intermediate subcomplexes that contain different subunits including NDUFB6, NDUFA6, NDUFA9, NDUFS3, NDUFS7, ND1, ND2 and ND3. Interacts with TMEM70 and TMEM242.</text>
</comment>
<feature type="domain" description="NADH:ubiquinone oxidoreductase intermediate-associated protein 30" evidence="6">
    <location>
        <begin position="28"/>
        <end position="176"/>
    </location>
</feature>
<name>E4YCK9_OIKDI</name>
<dbReference type="EMBL" id="FN654406">
    <property type="protein sequence ID" value="CBY33276.1"/>
    <property type="molecule type" value="Genomic_DNA"/>
</dbReference>
<accession>E4YCK9</accession>
<gene>
    <name evidence="7" type="ORF">GSOID_T00021179001</name>
</gene>
<dbReference type="SUPFAM" id="SSF49785">
    <property type="entry name" value="Galactose-binding domain-like"/>
    <property type="match status" value="1"/>
</dbReference>
<evidence type="ECO:0000256" key="4">
    <source>
        <dbReference type="ARBA" id="ARBA00031882"/>
    </source>
</evidence>
<dbReference type="PANTHER" id="PTHR13194:SF19">
    <property type="entry name" value="NAD(P)-BINDING ROSSMANN-FOLD SUPERFAMILY PROTEIN"/>
    <property type="match status" value="1"/>
</dbReference>
<sequence>MQRFKNIFSAMTSPAQAVEVDARAFLGSKWSTINDNVMGGVSNGQVEVSDGLLKFTGQLSNKFNGGFASSRTKFEAGTLKDFSGIEVEVKGSARTFQARFNPAFSTEIGIRYSRGSYMTTFDVTEEWQTVRISFAKTTFDWKGQEIKNMPKLKPETLVGCGFLIYDQIYDKPFEMTVRNIKGYK</sequence>
<dbReference type="Pfam" id="PF08547">
    <property type="entry name" value="CIA30"/>
    <property type="match status" value="1"/>
</dbReference>
<dbReference type="Proteomes" id="UP000011014">
    <property type="component" value="Unassembled WGS sequence"/>
</dbReference>